<dbReference type="PANTHER" id="PTHR33979">
    <property type="entry name" value="OS02G0221600 PROTEIN"/>
    <property type="match status" value="1"/>
</dbReference>
<accession>A0A8J3CR15</accession>
<keyword evidence="1" id="KW-0472">Membrane</keyword>
<sequence length="241" mass="26491">MSVTKLKPAKTPPMRLPATQFWGLCVVIFMVMQIPFVRVPVMFLSTWAHELGHGLGALMTGGEFYKLTIYPNFSGLAQTASWSAFSRAATIIVGLMGPTILGVIMIFLTRALSAYRFTLLLLAALLALSLFRAADGFTFITLSVSAGLFALAGWRLPHRVLLYVTTIIAIALCLNALTSFGYFFIGGGEVGGRLYRSDTGVLADLWFGPHWLWGLWLAFFSILILFAGVILSDRWARKRSA</sequence>
<feature type="transmembrane region" description="Helical" evidence="1">
    <location>
        <begin position="211"/>
        <end position="231"/>
    </location>
</feature>
<keyword evidence="1" id="KW-1133">Transmembrane helix</keyword>
<dbReference type="RefSeq" id="WP_189496127.1">
    <property type="nucleotide sequence ID" value="NZ_BMZH01000003.1"/>
</dbReference>
<dbReference type="Pfam" id="PF13398">
    <property type="entry name" value="Peptidase_M50B"/>
    <property type="match status" value="1"/>
</dbReference>
<reference evidence="2" key="1">
    <citation type="journal article" date="2014" name="Int. J. Syst. Evol. Microbiol.">
        <title>Complete genome sequence of Corynebacterium casei LMG S-19264T (=DSM 44701T), isolated from a smear-ripened cheese.</title>
        <authorList>
            <consortium name="US DOE Joint Genome Institute (JGI-PGF)"/>
            <person name="Walter F."/>
            <person name="Albersmeier A."/>
            <person name="Kalinowski J."/>
            <person name="Ruckert C."/>
        </authorList>
    </citation>
    <scope>NUCLEOTIDE SEQUENCE</scope>
    <source>
        <strain evidence="2">KCTC 32513</strain>
    </source>
</reference>
<dbReference type="Proteomes" id="UP000634004">
    <property type="component" value="Unassembled WGS sequence"/>
</dbReference>
<keyword evidence="3" id="KW-1185">Reference proteome</keyword>
<name>A0A8J3CR15_9PROT</name>
<feature type="transmembrane region" description="Helical" evidence="1">
    <location>
        <begin position="161"/>
        <end position="185"/>
    </location>
</feature>
<dbReference type="EMBL" id="BMZH01000003">
    <property type="protein sequence ID" value="GHA89271.1"/>
    <property type="molecule type" value="Genomic_DNA"/>
</dbReference>
<evidence type="ECO:0000256" key="1">
    <source>
        <dbReference type="SAM" id="Phobius"/>
    </source>
</evidence>
<gene>
    <name evidence="2" type="ORF">GCM10009069_10420</name>
</gene>
<feature type="transmembrane region" description="Helical" evidence="1">
    <location>
        <begin position="21"/>
        <end position="41"/>
    </location>
</feature>
<dbReference type="AlphaFoldDB" id="A0A8J3CR15"/>
<proteinExistence type="predicted"/>
<keyword evidence="1" id="KW-0812">Transmembrane</keyword>
<dbReference type="InterPro" id="IPR049500">
    <property type="entry name" value="Peptidase_M50B-like"/>
</dbReference>
<feature type="transmembrane region" description="Helical" evidence="1">
    <location>
        <begin position="114"/>
        <end position="131"/>
    </location>
</feature>
<evidence type="ECO:0000313" key="3">
    <source>
        <dbReference type="Proteomes" id="UP000634004"/>
    </source>
</evidence>
<evidence type="ECO:0000313" key="2">
    <source>
        <dbReference type="EMBL" id="GHA89271.1"/>
    </source>
</evidence>
<feature type="transmembrane region" description="Helical" evidence="1">
    <location>
        <begin position="84"/>
        <end position="107"/>
    </location>
</feature>
<feature type="transmembrane region" description="Helical" evidence="1">
    <location>
        <begin position="137"/>
        <end position="154"/>
    </location>
</feature>
<organism evidence="2 3">
    <name type="scientific">Algimonas arctica</name>
    <dbReference type="NCBI Taxonomy" id="1479486"/>
    <lineage>
        <taxon>Bacteria</taxon>
        <taxon>Pseudomonadati</taxon>
        <taxon>Pseudomonadota</taxon>
        <taxon>Alphaproteobacteria</taxon>
        <taxon>Maricaulales</taxon>
        <taxon>Robiginitomaculaceae</taxon>
        <taxon>Algimonas</taxon>
    </lineage>
</organism>
<comment type="caution">
    <text evidence="2">The sequence shown here is derived from an EMBL/GenBank/DDBJ whole genome shotgun (WGS) entry which is preliminary data.</text>
</comment>
<dbReference type="PANTHER" id="PTHR33979:SF2">
    <property type="entry name" value="PEPTIDASE M50B-LIKE-DOMAIN-CONTAINING PROTEIN"/>
    <property type="match status" value="1"/>
</dbReference>
<protein>
    <submittedName>
        <fullName evidence="2">Peptidase M50</fullName>
    </submittedName>
</protein>
<reference evidence="2" key="2">
    <citation type="submission" date="2020-09" db="EMBL/GenBank/DDBJ databases">
        <authorList>
            <person name="Sun Q."/>
            <person name="Kim S."/>
        </authorList>
    </citation>
    <scope>NUCLEOTIDE SEQUENCE</scope>
    <source>
        <strain evidence="2">KCTC 32513</strain>
    </source>
</reference>